<dbReference type="InterPro" id="IPR051275">
    <property type="entry name" value="Cell_adhesion_signaling"/>
</dbReference>
<feature type="compositionally biased region" description="Low complexity" evidence="6">
    <location>
        <begin position="215"/>
        <end position="234"/>
    </location>
</feature>
<dbReference type="InterPro" id="IPR013162">
    <property type="entry name" value="CD80_C2-set"/>
</dbReference>
<dbReference type="Pfam" id="PF08205">
    <property type="entry name" value="C2-set_2"/>
    <property type="match status" value="1"/>
</dbReference>
<dbReference type="KEGG" id="hro:HELRODRAFT_190022"/>
<dbReference type="InParanoid" id="T1FRL7"/>
<keyword evidence="5" id="KW-0393">Immunoglobulin domain</keyword>
<sequence>MISSSTTALGNVPTVTNERISMISKEPTNIQLNAGEPIQLECKFVAEHFTDFNLFDYPISWHKGQLDDSMQINMVSNILEPFAATERFAVQYAVFNLSNVSFPVHKLALLVSTSISFAEVYRTKHFETLQQNVVDDSENDDDIANDYTYSDHHFSNNINNINNNINNNNNFNNDIGVHLKHRKRRRSTDLHFNKQSNRRPQKHQLSFTEHDSSPQTTSTSSHQQQHQQQQHQQQVICTVHGGYPRPNVTMKLGNVDVTNLFAVKLVHLHTLGSKGFQKFSYRLTFSSKKSLTFKSQDHGKNLTCSGTVAGLQSVSAVSWINVYYAPKIRCRNAVASLNDLAVTLTCEVKANPEATMLFWIVDTNSTKVTDGRENNEFWNKIRVLDNGALEASLNIRRVAQRHFRNYVIVAENDISSQSGHVKLLQKFHGQNEKMRALNLYSDYMNHNSSHSSSHNSYKDNRPAENYFSYYSKHSSAMDHRLKQMLHLISLLTYIMMNMTNKLLF</sequence>
<evidence type="ECO:0000313" key="10">
    <source>
        <dbReference type="Proteomes" id="UP000015101"/>
    </source>
</evidence>
<evidence type="ECO:0000256" key="4">
    <source>
        <dbReference type="ARBA" id="ARBA00023180"/>
    </source>
</evidence>
<evidence type="ECO:0000256" key="1">
    <source>
        <dbReference type="ARBA" id="ARBA00004479"/>
    </source>
</evidence>
<dbReference type="InterPro" id="IPR007110">
    <property type="entry name" value="Ig-like_dom"/>
</dbReference>
<dbReference type="EMBL" id="AMQM01002472">
    <property type="status" value="NOT_ANNOTATED_CDS"/>
    <property type="molecule type" value="Genomic_DNA"/>
</dbReference>
<dbReference type="CTD" id="20211464"/>
<name>T1FRL7_HELRO</name>
<dbReference type="OMA" id="GRENNEF"/>
<dbReference type="Proteomes" id="UP000015101">
    <property type="component" value="Unassembled WGS sequence"/>
</dbReference>
<dbReference type="CDD" id="cd00096">
    <property type="entry name" value="Ig"/>
    <property type="match status" value="1"/>
</dbReference>
<evidence type="ECO:0000259" key="7">
    <source>
        <dbReference type="PROSITE" id="PS50835"/>
    </source>
</evidence>
<keyword evidence="10" id="KW-1185">Reference proteome</keyword>
<reference evidence="9" key="3">
    <citation type="submission" date="2015-06" db="UniProtKB">
        <authorList>
            <consortium name="EnsemblMetazoa"/>
        </authorList>
    </citation>
    <scope>IDENTIFICATION</scope>
</reference>
<dbReference type="PANTHER" id="PTHR11640:SF31">
    <property type="entry name" value="IRREGULAR CHIASM C-ROUGHEST PROTEIN-RELATED"/>
    <property type="match status" value="1"/>
</dbReference>
<dbReference type="InterPro" id="IPR013783">
    <property type="entry name" value="Ig-like_fold"/>
</dbReference>
<reference evidence="10" key="1">
    <citation type="submission" date="2012-12" db="EMBL/GenBank/DDBJ databases">
        <authorList>
            <person name="Hellsten U."/>
            <person name="Grimwood J."/>
            <person name="Chapman J.A."/>
            <person name="Shapiro H."/>
            <person name="Aerts A."/>
            <person name="Otillar R.P."/>
            <person name="Terry A.Y."/>
            <person name="Boore J.L."/>
            <person name="Simakov O."/>
            <person name="Marletaz F."/>
            <person name="Cho S.-J."/>
            <person name="Edsinger-Gonzales E."/>
            <person name="Havlak P."/>
            <person name="Kuo D.-H."/>
            <person name="Larsson T."/>
            <person name="Lv J."/>
            <person name="Arendt D."/>
            <person name="Savage R."/>
            <person name="Osoegawa K."/>
            <person name="de Jong P."/>
            <person name="Lindberg D.R."/>
            <person name="Seaver E.C."/>
            <person name="Weisblat D.A."/>
            <person name="Putnam N.H."/>
            <person name="Grigoriev I.V."/>
            <person name="Rokhsar D.S."/>
        </authorList>
    </citation>
    <scope>NUCLEOTIDE SEQUENCE</scope>
</reference>
<evidence type="ECO:0000256" key="3">
    <source>
        <dbReference type="ARBA" id="ARBA00023157"/>
    </source>
</evidence>
<dbReference type="GO" id="GO:0016020">
    <property type="term" value="C:membrane"/>
    <property type="evidence" value="ECO:0007669"/>
    <property type="project" value="UniProtKB-SubCell"/>
</dbReference>
<feature type="region of interest" description="Disordered" evidence="6">
    <location>
        <begin position="182"/>
        <end position="234"/>
    </location>
</feature>
<keyword evidence="4" id="KW-0325">Glycoprotein</keyword>
<organism evidence="9 10">
    <name type="scientific">Helobdella robusta</name>
    <name type="common">Californian leech</name>
    <dbReference type="NCBI Taxonomy" id="6412"/>
    <lineage>
        <taxon>Eukaryota</taxon>
        <taxon>Metazoa</taxon>
        <taxon>Spiralia</taxon>
        <taxon>Lophotrochozoa</taxon>
        <taxon>Annelida</taxon>
        <taxon>Clitellata</taxon>
        <taxon>Hirudinea</taxon>
        <taxon>Rhynchobdellida</taxon>
        <taxon>Glossiphoniidae</taxon>
        <taxon>Helobdella</taxon>
    </lineage>
</organism>
<dbReference type="HOGENOM" id="CLU_541086_0_0_1"/>
<evidence type="ECO:0000256" key="5">
    <source>
        <dbReference type="ARBA" id="ARBA00023319"/>
    </source>
</evidence>
<dbReference type="InterPro" id="IPR036179">
    <property type="entry name" value="Ig-like_dom_sf"/>
</dbReference>
<gene>
    <name evidence="9" type="primary">20211464</name>
    <name evidence="8" type="ORF">HELRODRAFT_190022</name>
</gene>
<comment type="subcellular location">
    <subcellularLocation>
        <location evidence="1">Membrane</location>
        <topology evidence="1">Single-pass type I membrane protein</topology>
    </subcellularLocation>
</comment>
<evidence type="ECO:0000313" key="8">
    <source>
        <dbReference type="EMBL" id="ESO11594.1"/>
    </source>
</evidence>
<feature type="domain" description="Ig-like" evidence="7">
    <location>
        <begin position="326"/>
        <end position="424"/>
    </location>
</feature>
<dbReference type="SUPFAM" id="SSF48726">
    <property type="entry name" value="Immunoglobulin"/>
    <property type="match status" value="2"/>
</dbReference>
<keyword evidence="2" id="KW-0472">Membrane</keyword>
<dbReference type="GeneID" id="20211464"/>
<dbReference type="PROSITE" id="PS50835">
    <property type="entry name" value="IG_LIKE"/>
    <property type="match status" value="1"/>
</dbReference>
<protein>
    <recommendedName>
        <fullName evidence="7">Ig-like domain-containing protein</fullName>
    </recommendedName>
</protein>
<keyword evidence="3" id="KW-1015">Disulfide bond</keyword>
<accession>T1FRL7</accession>
<evidence type="ECO:0000313" key="9">
    <source>
        <dbReference type="EnsemblMetazoa" id="HelroP190022"/>
    </source>
</evidence>
<proteinExistence type="predicted"/>
<reference evidence="8 10" key="2">
    <citation type="journal article" date="2013" name="Nature">
        <title>Insights into bilaterian evolution from three spiralian genomes.</title>
        <authorList>
            <person name="Simakov O."/>
            <person name="Marletaz F."/>
            <person name="Cho S.J."/>
            <person name="Edsinger-Gonzales E."/>
            <person name="Havlak P."/>
            <person name="Hellsten U."/>
            <person name="Kuo D.H."/>
            <person name="Larsson T."/>
            <person name="Lv J."/>
            <person name="Arendt D."/>
            <person name="Savage R."/>
            <person name="Osoegawa K."/>
            <person name="de Jong P."/>
            <person name="Grimwood J."/>
            <person name="Chapman J.A."/>
            <person name="Shapiro H."/>
            <person name="Aerts A."/>
            <person name="Otillar R.P."/>
            <person name="Terry A.Y."/>
            <person name="Boore J.L."/>
            <person name="Grigoriev I.V."/>
            <person name="Lindberg D.R."/>
            <person name="Seaver E.C."/>
            <person name="Weisblat D.A."/>
            <person name="Putnam N.H."/>
            <person name="Rokhsar D.S."/>
        </authorList>
    </citation>
    <scope>NUCLEOTIDE SEQUENCE</scope>
</reference>
<evidence type="ECO:0000256" key="2">
    <source>
        <dbReference type="ARBA" id="ARBA00023136"/>
    </source>
</evidence>
<dbReference type="EnsemblMetazoa" id="HelroT190022">
    <property type="protein sequence ID" value="HelroP190022"/>
    <property type="gene ID" value="HelroG190022"/>
</dbReference>
<evidence type="ECO:0000256" key="6">
    <source>
        <dbReference type="SAM" id="MobiDB-lite"/>
    </source>
</evidence>
<dbReference type="Gene3D" id="2.60.40.10">
    <property type="entry name" value="Immunoglobulins"/>
    <property type="match status" value="2"/>
</dbReference>
<dbReference type="EMBL" id="KB095812">
    <property type="protein sequence ID" value="ESO11594.1"/>
    <property type="molecule type" value="Genomic_DNA"/>
</dbReference>
<dbReference type="PANTHER" id="PTHR11640">
    <property type="entry name" value="NEPHRIN"/>
    <property type="match status" value="1"/>
</dbReference>
<dbReference type="AlphaFoldDB" id="T1FRL7"/>
<dbReference type="OrthoDB" id="9442762at2759"/>
<dbReference type="RefSeq" id="XP_009010082.1">
    <property type="nucleotide sequence ID" value="XM_009011834.1"/>
</dbReference>